<proteinExistence type="predicted"/>
<reference evidence="1" key="1">
    <citation type="submission" date="2018-10" db="EMBL/GenBank/DDBJ databases">
        <title>Population genomic analysis revealed the cold adaptation of white poplar.</title>
        <authorList>
            <person name="Liu Y.-J."/>
        </authorList>
    </citation>
    <scope>NUCLEOTIDE SEQUENCE [LARGE SCALE GENOMIC DNA]</scope>
    <source>
        <strain evidence="1">PAL-ZL1</strain>
    </source>
</reference>
<evidence type="ECO:0000313" key="1">
    <source>
        <dbReference type="EMBL" id="TKR99877.1"/>
    </source>
</evidence>
<dbReference type="AlphaFoldDB" id="A0A4U5PRB3"/>
<comment type="caution">
    <text evidence="1">The sequence shown here is derived from an EMBL/GenBank/DDBJ whole genome shotgun (WGS) entry which is preliminary data.</text>
</comment>
<dbReference type="EMBL" id="RCHU01000620">
    <property type="protein sequence ID" value="TKR99877.1"/>
    <property type="molecule type" value="Genomic_DNA"/>
</dbReference>
<name>A0A4U5PRB3_POPAL</name>
<dbReference type="STRING" id="43335.A0A4U5PRB3"/>
<sequence length="163" mass="18013">MRLIKGIQVLNHACDSQLASQPLKVLYVVGNDSNSFNLVKMLKINGYTVSTGSNHNISDVDNRFKLQIGFVEQNWPGYECQKETSGLRDQCGAHPTTDLAFYETVIFPSFVQSIDNYVQILARMARHTINGVSHSFLTTEDAPIAGPLNKILEQCGQAVPDAL</sequence>
<dbReference type="Gene3D" id="3.40.50.300">
    <property type="entry name" value="P-loop containing nucleotide triphosphate hydrolases"/>
    <property type="match status" value="1"/>
</dbReference>
<accession>A0A4U5PRB3</accession>
<gene>
    <name evidence="1" type="ORF">D5086_0000188810</name>
</gene>
<organism evidence="1">
    <name type="scientific">Populus alba</name>
    <name type="common">White poplar</name>
    <dbReference type="NCBI Taxonomy" id="43335"/>
    <lineage>
        <taxon>Eukaryota</taxon>
        <taxon>Viridiplantae</taxon>
        <taxon>Streptophyta</taxon>
        <taxon>Embryophyta</taxon>
        <taxon>Tracheophyta</taxon>
        <taxon>Spermatophyta</taxon>
        <taxon>Magnoliopsida</taxon>
        <taxon>eudicotyledons</taxon>
        <taxon>Gunneridae</taxon>
        <taxon>Pentapetalae</taxon>
        <taxon>rosids</taxon>
        <taxon>fabids</taxon>
        <taxon>Malpighiales</taxon>
        <taxon>Salicaceae</taxon>
        <taxon>Saliceae</taxon>
        <taxon>Populus</taxon>
    </lineage>
</organism>
<dbReference type="InterPro" id="IPR027417">
    <property type="entry name" value="P-loop_NTPase"/>
</dbReference>
<protein>
    <submittedName>
        <fullName evidence="1">Uncharacterized protein</fullName>
    </submittedName>
</protein>